<dbReference type="PANTHER" id="PTHR31672:SF10">
    <property type="entry name" value="F-BOX DOMAIN-CONTAINING PROTEIN"/>
    <property type="match status" value="1"/>
</dbReference>
<feature type="domain" description="F-box associated beta-propeller type 3" evidence="1">
    <location>
        <begin position="115"/>
        <end position="360"/>
    </location>
</feature>
<dbReference type="AlphaFoldDB" id="A0A6J5VTW5"/>
<dbReference type="PANTHER" id="PTHR31672">
    <property type="entry name" value="BNACNNG10540D PROTEIN"/>
    <property type="match status" value="1"/>
</dbReference>
<reference evidence="2 3" key="1">
    <citation type="submission" date="2020-05" db="EMBL/GenBank/DDBJ databases">
        <authorList>
            <person name="Campoy J."/>
            <person name="Schneeberger K."/>
            <person name="Spophaly S."/>
        </authorList>
    </citation>
    <scope>NUCLEOTIDE SEQUENCE [LARGE SCALE GENOMIC DNA]</scope>
    <source>
        <strain evidence="2">PruArmRojPasFocal</strain>
    </source>
</reference>
<dbReference type="NCBIfam" id="TIGR01640">
    <property type="entry name" value="F_box_assoc_1"/>
    <property type="match status" value="1"/>
</dbReference>
<proteinExistence type="predicted"/>
<dbReference type="InterPro" id="IPR013187">
    <property type="entry name" value="F-box-assoc_dom_typ3"/>
</dbReference>
<dbReference type="SUPFAM" id="SSF81383">
    <property type="entry name" value="F-box domain"/>
    <property type="match status" value="1"/>
</dbReference>
<dbReference type="InterPro" id="IPR036047">
    <property type="entry name" value="F-box-like_dom_sf"/>
</dbReference>
<protein>
    <recommendedName>
        <fullName evidence="1">F-box associated beta-propeller type 3 domain-containing protein</fullName>
    </recommendedName>
</protein>
<sequence>MAHSCKIGEDLLVKILSSLPPKSLMRFKCAAKWWYALINNPRFVDNQLSNCLHNNRSIFLKRLVPNKDSNASETESVFSVLTFCEDADGGAHRFLLSRVEDINVPVSMSVMSGGEELRIVGHCHGIICVHVDNYSKVFVWNPAIQEFKLLPSEKYFTDWESLDQQRAPYRPLNNRLEWAMGFGYDPISKAYKVVSIIFYGSQRHAHTLYSVVIYPLRVQVYTLGSSEESSSWREIKTCSLETETTFLWPQIFQIHLKGMCYWLGSEQQKEFVHEEELRYEEMIRQVMVSFDMSDEVFDEVTLPDELLDHERTFLGLFMLLTVWNESSIALCVWHNSCDVSPYFGMWLLDNDFGACVWTKHAGFELTSIPIMDLREGGGHVLALWKSDELLVVDEDGCTICYNLRTENRMSLPTIQICMSNMDSPIVYVNSIVSIGLGRHQT</sequence>
<organism evidence="2 3">
    <name type="scientific">Prunus armeniaca</name>
    <name type="common">Apricot</name>
    <name type="synonym">Armeniaca vulgaris</name>
    <dbReference type="NCBI Taxonomy" id="36596"/>
    <lineage>
        <taxon>Eukaryota</taxon>
        <taxon>Viridiplantae</taxon>
        <taxon>Streptophyta</taxon>
        <taxon>Embryophyta</taxon>
        <taxon>Tracheophyta</taxon>
        <taxon>Spermatophyta</taxon>
        <taxon>Magnoliopsida</taxon>
        <taxon>eudicotyledons</taxon>
        <taxon>Gunneridae</taxon>
        <taxon>Pentapetalae</taxon>
        <taxon>rosids</taxon>
        <taxon>fabids</taxon>
        <taxon>Rosales</taxon>
        <taxon>Rosaceae</taxon>
        <taxon>Amygdaloideae</taxon>
        <taxon>Amygdaleae</taxon>
        <taxon>Prunus</taxon>
    </lineage>
</organism>
<dbReference type="Proteomes" id="UP000507222">
    <property type="component" value="Unassembled WGS sequence"/>
</dbReference>
<gene>
    <name evidence="2" type="ORF">CURHAP_LOCUS51784</name>
</gene>
<dbReference type="InterPro" id="IPR050796">
    <property type="entry name" value="SCF_F-box_component"/>
</dbReference>
<accession>A0A6J5VTW5</accession>
<dbReference type="InterPro" id="IPR017451">
    <property type="entry name" value="F-box-assoc_interact_dom"/>
</dbReference>
<evidence type="ECO:0000313" key="2">
    <source>
        <dbReference type="EMBL" id="CAB4291451.1"/>
    </source>
</evidence>
<dbReference type="Pfam" id="PF08268">
    <property type="entry name" value="FBA_3"/>
    <property type="match status" value="1"/>
</dbReference>
<dbReference type="EMBL" id="CAEKDK010000008">
    <property type="protein sequence ID" value="CAB4291451.1"/>
    <property type="molecule type" value="Genomic_DNA"/>
</dbReference>
<evidence type="ECO:0000313" key="3">
    <source>
        <dbReference type="Proteomes" id="UP000507222"/>
    </source>
</evidence>
<name>A0A6J5VTW5_PRUAR</name>
<evidence type="ECO:0000259" key="1">
    <source>
        <dbReference type="Pfam" id="PF08268"/>
    </source>
</evidence>